<evidence type="ECO:0000313" key="1">
    <source>
        <dbReference type="EMBL" id="KOX71533.1"/>
    </source>
</evidence>
<dbReference type="EMBL" id="KQ435834">
    <property type="protein sequence ID" value="KOX71533.1"/>
    <property type="molecule type" value="Genomic_DNA"/>
</dbReference>
<organism evidence="1 2">
    <name type="scientific">Melipona quadrifasciata</name>
    <dbReference type="NCBI Taxonomy" id="166423"/>
    <lineage>
        <taxon>Eukaryota</taxon>
        <taxon>Metazoa</taxon>
        <taxon>Ecdysozoa</taxon>
        <taxon>Arthropoda</taxon>
        <taxon>Hexapoda</taxon>
        <taxon>Insecta</taxon>
        <taxon>Pterygota</taxon>
        <taxon>Neoptera</taxon>
        <taxon>Endopterygota</taxon>
        <taxon>Hymenoptera</taxon>
        <taxon>Apocrita</taxon>
        <taxon>Aculeata</taxon>
        <taxon>Apoidea</taxon>
        <taxon>Anthophila</taxon>
        <taxon>Apidae</taxon>
        <taxon>Melipona</taxon>
    </lineage>
</organism>
<dbReference type="Proteomes" id="UP000053105">
    <property type="component" value="Unassembled WGS sequence"/>
</dbReference>
<dbReference type="AlphaFoldDB" id="A0A0M8ZXD8"/>
<keyword evidence="2" id="KW-1185">Reference proteome</keyword>
<evidence type="ECO:0000313" key="2">
    <source>
        <dbReference type="Proteomes" id="UP000053105"/>
    </source>
</evidence>
<reference evidence="1 2" key="1">
    <citation type="submission" date="2015-07" db="EMBL/GenBank/DDBJ databases">
        <title>The genome of Melipona quadrifasciata.</title>
        <authorList>
            <person name="Pan H."/>
            <person name="Kapheim K."/>
        </authorList>
    </citation>
    <scope>NUCLEOTIDE SEQUENCE [LARGE SCALE GENOMIC DNA]</scope>
    <source>
        <strain evidence="1">0111107301</strain>
        <tissue evidence="1">Whole body</tissue>
    </source>
</reference>
<accession>A0A0M8ZXD8</accession>
<proteinExistence type="predicted"/>
<sequence length="79" mass="9000">MPTQLIDVTRLTNTFERGSCLVIPRPTTALSLRENVFAQSVNLRQRKNPKASLSPVSRHSRNYEHFVPSFFLDSNTLVV</sequence>
<gene>
    <name evidence="1" type="ORF">WN51_02403</name>
</gene>
<name>A0A0M8ZXD8_9HYME</name>
<protein>
    <submittedName>
        <fullName evidence="1">Uncharacterized protein</fullName>
    </submittedName>
</protein>